<protein>
    <submittedName>
        <fullName evidence="3">Uncharacterized protein</fullName>
    </submittedName>
</protein>
<sequence length="134" mass="15494">MNSNSKKSDESTIKKENKQSNDVINKAKKSAGKTAEKKSYEEKEELLISELKSVNRSWIKNPYLFWICLIAGPAWFVGALFVPLESTLLSWIQAIFFFLSVGFSILPLSYLFNLLWIELLKKQEKKRISQKSEE</sequence>
<keyword evidence="2" id="KW-1133">Transmembrane helix</keyword>
<feature type="transmembrane region" description="Helical" evidence="2">
    <location>
        <begin position="63"/>
        <end position="82"/>
    </location>
</feature>
<dbReference type="Proteomes" id="UP001201020">
    <property type="component" value="Chromosome"/>
</dbReference>
<keyword evidence="2" id="KW-0472">Membrane</keyword>
<keyword evidence="2" id="KW-0812">Transmembrane</keyword>
<accession>A0A9Y1BME6</accession>
<proteinExistence type="predicted"/>
<feature type="transmembrane region" description="Helical" evidence="2">
    <location>
        <begin position="94"/>
        <end position="117"/>
    </location>
</feature>
<feature type="compositionally biased region" description="Basic and acidic residues" evidence="1">
    <location>
        <begin position="1"/>
        <end position="19"/>
    </location>
</feature>
<reference evidence="3" key="1">
    <citation type="journal article" date="2022" name="Nat. Microbiol.">
        <title>Unique mobile elements and scalable gene flow at the prokaryote-eukaryote boundary revealed by circularized Asgard archaea genomes.</title>
        <authorList>
            <person name="Wu F."/>
            <person name="Speth D.R."/>
            <person name="Philosof A."/>
            <person name="Cremiere A."/>
            <person name="Narayanan A."/>
            <person name="Barco R.A."/>
            <person name="Connon S.A."/>
            <person name="Amend J.P."/>
            <person name="Antoshechkin I.A."/>
            <person name="Orphan V.J."/>
        </authorList>
    </citation>
    <scope>NUCLEOTIDE SEQUENCE</scope>
    <source>
        <strain evidence="3">PM71</strain>
    </source>
</reference>
<feature type="region of interest" description="Disordered" evidence="1">
    <location>
        <begin position="1"/>
        <end position="42"/>
    </location>
</feature>
<evidence type="ECO:0000256" key="2">
    <source>
        <dbReference type="SAM" id="Phobius"/>
    </source>
</evidence>
<name>A0A9Y1BME6_9ARCH</name>
<evidence type="ECO:0000313" key="3">
    <source>
        <dbReference type="EMBL" id="UJG40954.1"/>
    </source>
</evidence>
<dbReference type="AlphaFoldDB" id="A0A9Y1BME6"/>
<evidence type="ECO:0000256" key="1">
    <source>
        <dbReference type="SAM" id="MobiDB-lite"/>
    </source>
</evidence>
<organism evidence="3">
    <name type="scientific">Candidatus Heimdallarchaeum aukensis</name>
    <dbReference type="NCBI Taxonomy" id="2876573"/>
    <lineage>
        <taxon>Archaea</taxon>
        <taxon>Promethearchaeati</taxon>
        <taxon>Candidatus Heimdallarchaeota</taxon>
        <taxon>Candidatus Heimdallarchaeia (ex Rinke et al. 2021) (nom. nud.)</taxon>
        <taxon>Candidatus Heimdallarchaeales</taxon>
        <taxon>Candidatus Heimdallarchaeaceae</taxon>
        <taxon>Candidatus Heimdallarchaeum</taxon>
    </lineage>
</organism>
<gene>
    <name evidence="3" type="ORF">K9W45_00500</name>
</gene>
<dbReference type="EMBL" id="CP084166">
    <property type="protein sequence ID" value="UJG40954.1"/>
    <property type="molecule type" value="Genomic_DNA"/>
</dbReference>